<dbReference type="InterPro" id="IPR011989">
    <property type="entry name" value="ARM-like"/>
</dbReference>
<evidence type="ECO:0000256" key="2">
    <source>
        <dbReference type="ARBA" id="ARBA00022786"/>
    </source>
</evidence>
<keyword evidence="2" id="KW-0833">Ubl conjugation pathway</keyword>
<dbReference type="AlphaFoldDB" id="A0A444Y5C3"/>
<evidence type="ECO:0000313" key="4">
    <source>
        <dbReference type="Proteomes" id="UP000289738"/>
    </source>
</evidence>
<comment type="caution">
    <text evidence="3">The sequence shown here is derived from an EMBL/GenBank/DDBJ whole genome shotgun (WGS) entry which is preliminary data.</text>
</comment>
<accession>A0A444Y5C3</accession>
<dbReference type="Proteomes" id="UP000289738">
    <property type="component" value="Chromosome B08"/>
</dbReference>
<dbReference type="Gene3D" id="1.25.10.10">
    <property type="entry name" value="Leucine-rich Repeat Variant"/>
    <property type="match status" value="1"/>
</dbReference>
<proteinExistence type="predicted"/>
<dbReference type="InterPro" id="IPR016024">
    <property type="entry name" value="ARM-type_fold"/>
</dbReference>
<sequence length="192" mass="21418">MTLLHLGEIGRRKDLSAHAHIENIVIESFQSPFEEIKSATSYALGNIAVIVRQSVDKAEFQESSVEKILNLLFNHCESEEEGVRNMVAECLGKIALIEPAKLVPALKVRTTSPAAFIQATVVIAVKYSIMERREKIDEISSFLMLIKDNDSHVRRAVVLALSTFEHNKPNLIKGLLPDLLPLIYDQTIVKAT</sequence>
<dbReference type="SUPFAM" id="SSF48371">
    <property type="entry name" value="ARM repeat"/>
    <property type="match status" value="1"/>
</dbReference>
<evidence type="ECO:0008006" key="5">
    <source>
        <dbReference type="Google" id="ProtNLM"/>
    </source>
</evidence>
<dbReference type="EMBL" id="SDMP01000018">
    <property type="protein sequence ID" value="RYQ97162.1"/>
    <property type="molecule type" value="Genomic_DNA"/>
</dbReference>
<keyword evidence="4" id="KW-1185">Reference proteome</keyword>
<dbReference type="STRING" id="3818.A0A444Y5C3"/>
<protein>
    <recommendedName>
        <fullName evidence="5">Condensin complex subunit 1 C-terminal domain-containing protein</fullName>
    </recommendedName>
</protein>
<dbReference type="PANTHER" id="PTHR12696">
    <property type="entry name" value="TIP120"/>
    <property type="match status" value="1"/>
</dbReference>
<dbReference type="InterPro" id="IPR039852">
    <property type="entry name" value="CAND1/CAND2"/>
</dbReference>
<reference evidence="3 4" key="1">
    <citation type="submission" date="2019-01" db="EMBL/GenBank/DDBJ databases">
        <title>Sequencing of cultivated peanut Arachis hypogaea provides insights into genome evolution and oil improvement.</title>
        <authorList>
            <person name="Chen X."/>
        </authorList>
    </citation>
    <scope>NUCLEOTIDE SEQUENCE [LARGE SCALE GENOMIC DNA]</scope>
    <source>
        <strain evidence="4">cv. Fuhuasheng</strain>
        <tissue evidence="3">Leaves</tissue>
    </source>
</reference>
<evidence type="ECO:0000256" key="1">
    <source>
        <dbReference type="ARBA" id="ARBA00022737"/>
    </source>
</evidence>
<dbReference type="GO" id="GO:0010265">
    <property type="term" value="P:SCF complex assembly"/>
    <property type="evidence" value="ECO:0007669"/>
    <property type="project" value="InterPro"/>
</dbReference>
<gene>
    <name evidence="3" type="ORF">Ahy_B08g093169</name>
</gene>
<name>A0A444Y5C3_ARAHY</name>
<organism evidence="3 4">
    <name type="scientific">Arachis hypogaea</name>
    <name type="common">Peanut</name>
    <dbReference type="NCBI Taxonomy" id="3818"/>
    <lineage>
        <taxon>Eukaryota</taxon>
        <taxon>Viridiplantae</taxon>
        <taxon>Streptophyta</taxon>
        <taxon>Embryophyta</taxon>
        <taxon>Tracheophyta</taxon>
        <taxon>Spermatophyta</taxon>
        <taxon>Magnoliopsida</taxon>
        <taxon>eudicotyledons</taxon>
        <taxon>Gunneridae</taxon>
        <taxon>Pentapetalae</taxon>
        <taxon>rosids</taxon>
        <taxon>fabids</taxon>
        <taxon>Fabales</taxon>
        <taxon>Fabaceae</taxon>
        <taxon>Papilionoideae</taxon>
        <taxon>50 kb inversion clade</taxon>
        <taxon>dalbergioids sensu lato</taxon>
        <taxon>Dalbergieae</taxon>
        <taxon>Pterocarpus clade</taxon>
        <taxon>Arachis</taxon>
    </lineage>
</organism>
<evidence type="ECO:0000313" key="3">
    <source>
        <dbReference type="EMBL" id="RYQ97162.1"/>
    </source>
</evidence>
<keyword evidence="1" id="KW-0677">Repeat</keyword>